<comment type="caution">
    <text evidence="4">The sequence shown here is derived from an EMBL/GenBank/DDBJ whole genome shotgun (WGS) entry which is preliminary data.</text>
</comment>
<keyword evidence="2" id="KW-0732">Signal</keyword>
<gene>
    <name evidence="4" type="ORF">JJJ17_08955</name>
</gene>
<dbReference type="InterPro" id="IPR037523">
    <property type="entry name" value="VOC_core"/>
</dbReference>
<dbReference type="Pfam" id="PF00903">
    <property type="entry name" value="Glyoxalase"/>
    <property type="match status" value="1"/>
</dbReference>
<name>A0A934SIN1_9RHOB</name>
<evidence type="ECO:0000256" key="1">
    <source>
        <dbReference type="SAM" id="MobiDB-lite"/>
    </source>
</evidence>
<feature type="chain" id="PRO_5038040497" evidence="2">
    <location>
        <begin position="47"/>
        <end position="197"/>
    </location>
</feature>
<evidence type="ECO:0000313" key="5">
    <source>
        <dbReference type="Proteomes" id="UP000640485"/>
    </source>
</evidence>
<dbReference type="InterPro" id="IPR004360">
    <property type="entry name" value="Glyas_Fos-R_dOase_dom"/>
</dbReference>
<keyword evidence="5" id="KW-1185">Reference proteome</keyword>
<sequence>MTRQVIETMQPSGQTGRSNNPKGMLMRPLRHILIALAVALSTPAMAETNEGKPQMFVRDLYPLITTPALFEARDFYTRHFGFQAAFEASWFVYLYGPGEEGTRGAVLAFMHPDHPSVPPGPESFDGKGMILTIEVADAAALYQKLTAENAPIIHPLTDEEWGQRRFMTRDPAGVLVDVVEQIDPQPGFWDQYPAPEM</sequence>
<feature type="domain" description="VOC" evidence="3">
    <location>
        <begin position="58"/>
        <end position="181"/>
    </location>
</feature>
<dbReference type="AlphaFoldDB" id="A0A934SIN1"/>
<dbReference type="SUPFAM" id="SSF54593">
    <property type="entry name" value="Glyoxalase/Bleomycin resistance protein/Dihydroxybiphenyl dioxygenase"/>
    <property type="match status" value="1"/>
</dbReference>
<dbReference type="InterPro" id="IPR029068">
    <property type="entry name" value="Glyas_Bleomycin-R_OHBP_Dase"/>
</dbReference>
<dbReference type="PROSITE" id="PS51819">
    <property type="entry name" value="VOC"/>
    <property type="match status" value="1"/>
</dbReference>
<feature type="region of interest" description="Disordered" evidence="1">
    <location>
        <begin position="1"/>
        <end position="22"/>
    </location>
</feature>
<evidence type="ECO:0000256" key="2">
    <source>
        <dbReference type="SAM" id="SignalP"/>
    </source>
</evidence>
<feature type="compositionally biased region" description="Polar residues" evidence="1">
    <location>
        <begin position="1"/>
        <end position="21"/>
    </location>
</feature>
<proteinExistence type="predicted"/>
<reference evidence="4" key="1">
    <citation type="submission" date="2021-01" db="EMBL/GenBank/DDBJ databases">
        <title>Paracoccus amoyensis sp. nov., isolated from the surface seawater along the coast of Xiamen Island, China.</title>
        <authorList>
            <person name="Lyu L."/>
        </authorList>
    </citation>
    <scope>NUCLEOTIDE SEQUENCE</scope>
    <source>
        <strain evidence="4">MJ17</strain>
    </source>
</reference>
<feature type="signal peptide" evidence="2">
    <location>
        <begin position="1"/>
        <end position="46"/>
    </location>
</feature>
<dbReference type="EMBL" id="JAEPRQ010000002">
    <property type="protein sequence ID" value="MBK4216052.1"/>
    <property type="molecule type" value="Genomic_DNA"/>
</dbReference>
<dbReference type="Gene3D" id="3.30.720.120">
    <property type="match status" value="1"/>
</dbReference>
<dbReference type="Proteomes" id="UP000640485">
    <property type="component" value="Unassembled WGS sequence"/>
</dbReference>
<dbReference type="Gene3D" id="3.30.720.110">
    <property type="match status" value="1"/>
</dbReference>
<evidence type="ECO:0000313" key="4">
    <source>
        <dbReference type="EMBL" id="MBK4216052.1"/>
    </source>
</evidence>
<organism evidence="4 5">
    <name type="scientific">Paracoccus caeni</name>
    <dbReference type="NCBI Taxonomy" id="657651"/>
    <lineage>
        <taxon>Bacteria</taxon>
        <taxon>Pseudomonadati</taxon>
        <taxon>Pseudomonadota</taxon>
        <taxon>Alphaproteobacteria</taxon>
        <taxon>Rhodobacterales</taxon>
        <taxon>Paracoccaceae</taxon>
        <taxon>Paracoccus</taxon>
    </lineage>
</organism>
<accession>A0A934SIN1</accession>
<protein>
    <submittedName>
        <fullName evidence="4">VOC family protein</fullName>
    </submittedName>
</protein>
<evidence type="ECO:0000259" key="3">
    <source>
        <dbReference type="PROSITE" id="PS51819"/>
    </source>
</evidence>